<gene>
    <name evidence="11" type="primary">hsdM_2</name>
    <name evidence="11" type="ORF">NCTC10797_00386</name>
</gene>
<keyword evidence="6" id="KW-0680">Restriction system</keyword>
<evidence type="ECO:0000256" key="4">
    <source>
        <dbReference type="ARBA" id="ARBA00022679"/>
    </source>
</evidence>
<dbReference type="GO" id="GO:0009007">
    <property type="term" value="F:site-specific DNA-methyltransferase (adenine-specific) activity"/>
    <property type="evidence" value="ECO:0007669"/>
    <property type="project" value="UniProtKB-EC"/>
</dbReference>
<dbReference type="Pfam" id="PF01420">
    <property type="entry name" value="Methylase_S"/>
    <property type="match status" value="1"/>
</dbReference>
<dbReference type="GO" id="GO:0003677">
    <property type="term" value="F:DNA binding"/>
    <property type="evidence" value="ECO:0007669"/>
    <property type="project" value="UniProtKB-KW"/>
</dbReference>
<dbReference type="InterPro" id="IPR003356">
    <property type="entry name" value="DNA_methylase_A-5"/>
</dbReference>
<dbReference type="InterPro" id="IPR000055">
    <property type="entry name" value="Restrct_endonuc_typeI_TRD"/>
</dbReference>
<evidence type="ECO:0000256" key="5">
    <source>
        <dbReference type="ARBA" id="ARBA00022691"/>
    </source>
</evidence>
<dbReference type="PRINTS" id="PR00507">
    <property type="entry name" value="N12N6MTFRASE"/>
</dbReference>
<dbReference type="Proteomes" id="UP000290439">
    <property type="component" value="Chromosome"/>
</dbReference>
<dbReference type="PANTHER" id="PTHR42933:SF3">
    <property type="entry name" value="TYPE I RESTRICTION ENZYME MJAVIII METHYLASE SUBUNIT"/>
    <property type="match status" value="1"/>
</dbReference>
<dbReference type="GO" id="GO:0032259">
    <property type="term" value="P:methylation"/>
    <property type="evidence" value="ECO:0007669"/>
    <property type="project" value="UniProtKB-KW"/>
</dbReference>
<reference evidence="11 12" key="1">
    <citation type="submission" date="2019-02" db="EMBL/GenBank/DDBJ databases">
        <authorList>
            <consortium name="Pathogen Informatics"/>
        </authorList>
    </citation>
    <scope>NUCLEOTIDE SEQUENCE [LARGE SCALE GENOMIC DNA]</scope>
    <source>
        <strain evidence="11 12">3012STDY6756504</strain>
    </source>
</reference>
<comment type="similarity">
    <text evidence="1">Belongs to the type-I restriction system S methylase family.</text>
</comment>
<comment type="catalytic activity">
    <reaction evidence="8">
        <text>a 2'-deoxyadenosine in DNA + S-adenosyl-L-methionine = an N(6)-methyl-2'-deoxyadenosine in DNA + S-adenosyl-L-homocysteine + H(+)</text>
        <dbReference type="Rhea" id="RHEA:15197"/>
        <dbReference type="Rhea" id="RHEA-COMP:12418"/>
        <dbReference type="Rhea" id="RHEA-COMP:12419"/>
        <dbReference type="ChEBI" id="CHEBI:15378"/>
        <dbReference type="ChEBI" id="CHEBI:57856"/>
        <dbReference type="ChEBI" id="CHEBI:59789"/>
        <dbReference type="ChEBI" id="CHEBI:90615"/>
        <dbReference type="ChEBI" id="CHEBI:90616"/>
        <dbReference type="EC" id="2.1.1.72"/>
    </reaction>
</comment>
<feature type="domain" description="DNA methylase adenine-specific" evidence="10">
    <location>
        <begin position="217"/>
        <end position="515"/>
    </location>
</feature>
<evidence type="ECO:0000256" key="1">
    <source>
        <dbReference type="ARBA" id="ARBA00010923"/>
    </source>
</evidence>
<organism evidence="11 12">
    <name type="scientific">Nocardia cyriacigeorgica</name>
    <dbReference type="NCBI Taxonomy" id="135487"/>
    <lineage>
        <taxon>Bacteria</taxon>
        <taxon>Bacillati</taxon>
        <taxon>Actinomycetota</taxon>
        <taxon>Actinomycetes</taxon>
        <taxon>Mycobacteriales</taxon>
        <taxon>Nocardiaceae</taxon>
        <taxon>Nocardia</taxon>
    </lineage>
</organism>
<evidence type="ECO:0000256" key="8">
    <source>
        <dbReference type="ARBA" id="ARBA00047942"/>
    </source>
</evidence>
<evidence type="ECO:0000313" key="11">
    <source>
        <dbReference type="EMBL" id="VFA96632.1"/>
    </source>
</evidence>
<dbReference type="Gene3D" id="1.10.10.10">
    <property type="entry name" value="Winged helix-like DNA-binding domain superfamily/Winged helix DNA-binding domain"/>
    <property type="match status" value="1"/>
</dbReference>
<dbReference type="CDD" id="cd16961">
    <property type="entry name" value="RMtype1_S_TRD-CR_like"/>
    <property type="match status" value="1"/>
</dbReference>
<dbReference type="GO" id="GO:0008170">
    <property type="term" value="F:N-methyltransferase activity"/>
    <property type="evidence" value="ECO:0007669"/>
    <property type="project" value="InterPro"/>
</dbReference>
<dbReference type="EMBL" id="LR215973">
    <property type="protein sequence ID" value="VFA96632.1"/>
    <property type="molecule type" value="Genomic_DNA"/>
</dbReference>
<dbReference type="Gene3D" id="3.90.220.20">
    <property type="entry name" value="DNA methylase specificity domains"/>
    <property type="match status" value="1"/>
</dbReference>
<dbReference type="SUPFAM" id="SSF116734">
    <property type="entry name" value="DNA methylase specificity domain"/>
    <property type="match status" value="1"/>
</dbReference>
<name>A0A4U8VTN5_9NOCA</name>
<dbReference type="AlphaFoldDB" id="A0A4U8VTN5"/>
<proteinExistence type="inferred from homology"/>
<accession>A0A4U8VTN5</accession>
<dbReference type="GO" id="GO:0009307">
    <property type="term" value="P:DNA restriction-modification system"/>
    <property type="evidence" value="ECO:0007669"/>
    <property type="project" value="UniProtKB-KW"/>
</dbReference>
<dbReference type="SUPFAM" id="SSF53335">
    <property type="entry name" value="S-adenosyl-L-methionine-dependent methyltransferases"/>
    <property type="match status" value="1"/>
</dbReference>
<protein>
    <recommendedName>
        <fullName evidence="2">site-specific DNA-methyltransferase (adenine-specific)</fullName>
        <ecNumber evidence="2">2.1.1.72</ecNumber>
    </recommendedName>
</protein>
<dbReference type="PANTHER" id="PTHR42933">
    <property type="entry name" value="SLR6095 PROTEIN"/>
    <property type="match status" value="1"/>
</dbReference>
<evidence type="ECO:0000256" key="2">
    <source>
        <dbReference type="ARBA" id="ARBA00011900"/>
    </source>
</evidence>
<evidence type="ECO:0000256" key="7">
    <source>
        <dbReference type="ARBA" id="ARBA00023125"/>
    </source>
</evidence>
<sequence length="766" mass="83555">MESPVDGLPAEHLRLTEIARSIDVSPATVSNWRKRPLGFPEPDLVGRQELFAVHEVVDWLDRRPVPRKQLRADEPDQTTYGDRLRRALAEKAPKLELRDIGPAIGNHLPDLKVLWQRDIRARGVGEADFVDAALLLVFTWICAPDRWTEITQEAVRRVSRRNMVGEFGIIARLIDETLRDRGLTPDAESVLARLERADGAATARLVEICEKLGVRGFERLLDWYAAIAATRSDNYRTPAEVSALLAGCAVAPKAKVASIADPYTRFGELILALQATMTGDSLSVAGTCSDQAAARRANMNLIVHGLPGGVRFGEPRPWRRKSTEKYDAVVANPAFNIGSAAGAEVKRAWRFGAPPPHNDNLAWVQSLLEMTRDGGRAAILLPAATGSSSRKREAEIRQALVEAGVVCAVIRLSADLFPVSAVDTAVWVLRPDGVAGQPILFVDARPMVTRTAGSRPRLRDAASLVGLVRAPKTIDEKEVVDIGSGGRARLVPTAEVAAAGYVLVPDDYLDSPRESAEVYRARIEESRHELDRQLPMPGLAANRRVDVRTRRITGTSLPSGWQRRRLSELCTIQAGPSPKHAPLMRITEDGTVPVIVPKNVGVRRLDTTNLVRTSEQARTRLSKFLTRPGDLVLVRSGKVGGCALIEPDESDWLLSPNVMLLRADSDTVDPRFLLEYLLRATVRVTARATVNAVPSISGAALGAFDIALPPIEEQREIMDLLTPLSSDIDSLHRIVSAVENLRAALSDGLLEGAVGVSEPDDGNRPL</sequence>
<dbReference type="Gene3D" id="3.40.50.150">
    <property type="entry name" value="Vaccinia Virus protein VP39"/>
    <property type="match status" value="1"/>
</dbReference>
<evidence type="ECO:0000256" key="3">
    <source>
        <dbReference type="ARBA" id="ARBA00022603"/>
    </source>
</evidence>
<keyword evidence="3 11" id="KW-0489">Methyltransferase</keyword>
<evidence type="ECO:0000259" key="10">
    <source>
        <dbReference type="Pfam" id="PF02384"/>
    </source>
</evidence>
<dbReference type="Pfam" id="PF02384">
    <property type="entry name" value="N6_Mtase"/>
    <property type="match status" value="1"/>
</dbReference>
<evidence type="ECO:0000313" key="12">
    <source>
        <dbReference type="Proteomes" id="UP000290439"/>
    </source>
</evidence>
<keyword evidence="4 11" id="KW-0808">Transferase</keyword>
<dbReference type="InterPro" id="IPR036388">
    <property type="entry name" value="WH-like_DNA-bd_sf"/>
</dbReference>
<feature type="domain" description="Type I restriction modification DNA specificity" evidence="9">
    <location>
        <begin position="558"/>
        <end position="739"/>
    </location>
</feature>
<dbReference type="InterPro" id="IPR044946">
    <property type="entry name" value="Restrct_endonuc_typeI_TRD_sf"/>
</dbReference>
<evidence type="ECO:0000259" key="9">
    <source>
        <dbReference type="Pfam" id="PF01420"/>
    </source>
</evidence>
<keyword evidence="5" id="KW-0949">S-adenosyl-L-methionine</keyword>
<dbReference type="EC" id="2.1.1.72" evidence="2"/>
<dbReference type="RefSeq" id="WP_130915732.1">
    <property type="nucleotide sequence ID" value="NZ_LR215973.1"/>
</dbReference>
<evidence type="ECO:0000256" key="6">
    <source>
        <dbReference type="ARBA" id="ARBA00022747"/>
    </source>
</evidence>
<dbReference type="InterPro" id="IPR051537">
    <property type="entry name" value="DNA_Adenine_Mtase"/>
</dbReference>
<keyword evidence="7" id="KW-0238">DNA-binding</keyword>
<dbReference type="InterPro" id="IPR029063">
    <property type="entry name" value="SAM-dependent_MTases_sf"/>
</dbReference>